<evidence type="ECO:0000313" key="1">
    <source>
        <dbReference type="EMBL" id="RJE27024.1"/>
    </source>
</evidence>
<protein>
    <submittedName>
        <fullName evidence="1">Uncharacterized protein</fullName>
    </submittedName>
</protein>
<evidence type="ECO:0000313" key="2">
    <source>
        <dbReference type="Proteomes" id="UP000266188"/>
    </source>
</evidence>
<gene>
    <name evidence="1" type="ORF">PHISCL_00609</name>
</gene>
<proteinExistence type="predicted"/>
<dbReference type="EMBL" id="MVGC01000010">
    <property type="protein sequence ID" value="RJE27024.1"/>
    <property type="molecule type" value="Genomic_DNA"/>
</dbReference>
<organism evidence="1 2">
    <name type="scientific">Aspergillus sclerotialis</name>
    <dbReference type="NCBI Taxonomy" id="2070753"/>
    <lineage>
        <taxon>Eukaryota</taxon>
        <taxon>Fungi</taxon>
        <taxon>Dikarya</taxon>
        <taxon>Ascomycota</taxon>
        <taxon>Pezizomycotina</taxon>
        <taxon>Eurotiomycetes</taxon>
        <taxon>Eurotiomycetidae</taxon>
        <taxon>Eurotiales</taxon>
        <taxon>Aspergillaceae</taxon>
        <taxon>Aspergillus</taxon>
        <taxon>Aspergillus subgen. Polypaecilum</taxon>
    </lineage>
</organism>
<accession>A0A3A3A5P2</accession>
<dbReference type="Gene3D" id="3.50.50.60">
    <property type="entry name" value="FAD/NAD(P)-binding domain"/>
    <property type="match status" value="1"/>
</dbReference>
<dbReference type="InterPro" id="IPR036188">
    <property type="entry name" value="FAD/NAD-bd_sf"/>
</dbReference>
<sequence>MLSALTLVGFSLRDLIDAGFDATVVEWNQVVGGVWLYNERMPLEPQYPAVRPSKGEAATAKDGKNSLFLEHALPV</sequence>
<dbReference type="AlphaFoldDB" id="A0A3A3A5P2"/>
<comment type="caution">
    <text evidence="1">The sequence shown here is derived from an EMBL/GenBank/DDBJ whole genome shotgun (WGS) entry which is preliminary data.</text>
</comment>
<keyword evidence="2" id="KW-1185">Reference proteome</keyword>
<reference evidence="2" key="1">
    <citation type="submission" date="2017-02" db="EMBL/GenBank/DDBJ databases">
        <authorList>
            <person name="Tafer H."/>
            <person name="Lopandic K."/>
        </authorList>
    </citation>
    <scope>NUCLEOTIDE SEQUENCE [LARGE SCALE GENOMIC DNA]</scope>
    <source>
        <strain evidence="2">CBS 366.77</strain>
    </source>
</reference>
<dbReference type="Proteomes" id="UP000266188">
    <property type="component" value="Unassembled WGS sequence"/>
</dbReference>
<dbReference type="OrthoDB" id="66881at2759"/>
<name>A0A3A3A5P2_9EURO</name>
<dbReference type="STRING" id="2070753.A0A3A3A5P2"/>